<dbReference type="PANTHER" id="PTHR42973:SF39">
    <property type="entry name" value="FAD-BINDING PCMH-TYPE DOMAIN-CONTAINING PROTEIN"/>
    <property type="match status" value="1"/>
</dbReference>
<dbReference type="PROSITE" id="PS51387">
    <property type="entry name" value="FAD_PCMH"/>
    <property type="match status" value="1"/>
</dbReference>
<dbReference type="GO" id="GO:0071949">
    <property type="term" value="F:FAD binding"/>
    <property type="evidence" value="ECO:0007669"/>
    <property type="project" value="InterPro"/>
</dbReference>
<dbReference type="OrthoDB" id="9775082at2"/>
<organism evidence="7 8">
    <name type="scientific">Pedococcus cremeus</name>
    <dbReference type="NCBI Taxonomy" id="587636"/>
    <lineage>
        <taxon>Bacteria</taxon>
        <taxon>Bacillati</taxon>
        <taxon>Actinomycetota</taxon>
        <taxon>Actinomycetes</taxon>
        <taxon>Micrococcales</taxon>
        <taxon>Intrasporangiaceae</taxon>
        <taxon>Pedococcus</taxon>
    </lineage>
</organism>
<reference evidence="8" key="1">
    <citation type="submission" date="2016-10" db="EMBL/GenBank/DDBJ databases">
        <authorList>
            <person name="Varghese N."/>
            <person name="Submissions S."/>
        </authorList>
    </citation>
    <scope>NUCLEOTIDE SEQUENCE [LARGE SCALE GENOMIC DNA]</scope>
    <source>
        <strain evidence="8">CGMCC 1.6963</strain>
    </source>
</reference>
<dbReference type="GO" id="GO:0016491">
    <property type="term" value="F:oxidoreductase activity"/>
    <property type="evidence" value="ECO:0007669"/>
    <property type="project" value="UniProtKB-KW"/>
</dbReference>
<keyword evidence="5" id="KW-0560">Oxidoreductase</keyword>
<dbReference type="STRING" id="587636.SAMN05216199_2331"/>
<feature type="domain" description="FAD-binding PCMH-type" evidence="6">
    <location>
        <begin position="46"/>
        <end position="221"/>
    </location>
</feature>
<dbReference type="AlphaFoldDB" id="A0A1H9VHV6"/>
<sequence>MSVETTLDHPAPSVPAEALRGLCGGAVHLPGDAGYEMARMPWNVAVDQRPAAVAFPHSAAEAAELVVAAARAGLRVAPQSTGHAAGPLAESSLEDVVIVRTSELNGVTIDPEARTVRAEGGVLWQQVVEAAAPHGLAALHGSSPDVAVAGYALGGGIGWYARKLGLATNSVVALEVVTADGQVRRVSAESAGTDADLFWALRGGGGNFGLVTAVELQLFPIADAYAGMLLWDRQHADAVVREWARWSESAPDEVTTSLRVMSFPPMPELPDFLRGRQLVIIDGAVLADDATAEELLAPLRALSPEMDTFGRVPAAALSRLHMDPEGPTPAVSGSLTLAGLPEEAIEAFLAEVGHGSTSSLLFAELRQLGGALGRDADGAGALPRLDAAYAGFFVGIAATPEMASQGLADAARLEAALQPWVGGRTYLNFTETTLDASTAFDGDTWTRLRQVRSAVDPEGVFLANHQIPGAVSGQG</sequence>
<dbReference type="Gene3D" id="3.40.462.20">
    <property type="match status" value="1"/>
</dbReference>
<evidence type="ECO:0000259" key="6">
    <source>
        <dbReference type="PROSITE" id="PS51387"/>
    </source>
</evidence>
<keyword evidence="8" id="KW-1185">Reference proteome</keyword>
<evidence type="ECO:0000256" key="2">
    <source>
        <dbReference type="ARBA" id="ARBA00005466"/>
    </source>
</evidence>
<dbReference type="Proteomes" id="UP000199019">
    <property type="component" value="Unassembled WGS sequence"/>
</dbReference>
<dbReference type="Pfam" id="PF01565">
    <property type="entry name" value="FAD_binding_4"/>
    <property type="match status" value="1"/>
</dbReference>
<proteinExistence type="inferred from homology"/>
<dbReference type="InterPro" id="IPR050416">
    <property type="entry name" value="FAD-linked_Oxidoreductase"/>
</dbReference>
<accession>A0A1H9VHV6</accession>
<dbReference type="InterPro" id="IPR016169">
    <property type="entry name" value="FAD-bd_PCMH_sub2"/>
</dbReference>
<dbReference type="Gene3D" id="3.30.465.10">
    <property type="match status" value="1"/>
</dbReference>
<dbReference type="EMBL" id="FOHB01000004">
    <property type="protein sequence ID" value="SES20823.1"/>
    <property type="molecule type" value="Genomic_DNA"/>
</dbReference>
<evidence type="ECO:0000313" key="7">
    <source>
        <dbReference type="EMBL" id="SES20823.1"/>
    </source>
</evidence>
<protein>
    <submittedName>
        <fullName evidence="7">FAD/FMN-containing dehydrogenase</fullName>
    </submittedName>
</protein>
<comment type="cofactor">
    <cofactor evidence="1">
        <name>FAD</name>
        <dbReference type="ChEBI" id="CHEBI:57692"/>
    </cofactor>
</comment>
<dbReference type="InterPro" id="IPR016167">
    <property type="entry name" value="FAD-bd_PCMH_sub1"/>
</dbReference>
<dbReference type="SUPFAM" id="SSF56176">
    <property type="entry name" value="FAD-binding/transporter-associated domain-like"/>
    <property type="match status" value="1"/>
</dbReference>
<evidence type="ECO:0000256" key="1">
    <source>
        <dbReference type="ARBA" id="ARBA00001974"/>
    </source>
</evidence>
<keyword evidence="4" id="KW-0274">FAD</keyword>
<evidence type="ECO:0000256" key="5">
    <source>
        <dbReference type="ARBA" id="ARBA00023002"/>
    </source>
</evidence>
<dbReference type="InterPro" id="IPR016166">
    <property type="entry name" value="FAD-bd_PCMH"/>
</dbReference>
<evidence type="ECO:0000256" key="3">
    <source>
        <dbReference type="ARBA" id="ARBA00022630"/>
    </source>
</evidence>
<dbReference type="InterPro" id="IPR006094">
    <property type="entry name" value="Oxid_FAD_bind_N"/>
</dbReference>
<comment type="similarity">
    <text evidence="2">Belongs to the oxygen-dependent FAD-linked oxidoreductase family.</text>
</comment>
<dbReference type="InterPro" id="IPR036318">
    <property type="entry name" value="FAD-bd_PCMH-like_sf"/>
</dbReference>
<gene>
    <name evidence="7" type="ORF">SAMN05216199_2331</name>
</gene>
<dbReference type="PANTHER" id="PTHR42973">
    <property type="entry name" value="BINDING OXIDOREDUCTASE, PUTATIVE (AFU_ORTHOLOGUE AFUA_1G17690)-RELATED"/>
    <property type="match status" value="1"/>
</dbReference>
<evidence type="ECO:0000313" key="8">
    <source>
        <dbReference type="Proteomes" id="UP000199019"/>
    </source>
</evidence>
<keyword evidence="3" id="KW-0285">Flavoprotein</keyword>
<name>A0A1H9VHV6_9MICO</name>
<dbReference type="RefSeq" id="WP_091758322.1">
    <property type="nucleotide sequence ID" value="NZ_FOHB01000004.1"/>
</dbReference>
<evidence type="ECO:0000256" key="4">
    <source>
        <dbReference type="ARBA" id="ARBA00022827"/>
    </source>
</evidence>
<dbReference type="Gene3D" id="3.30.43.10">
    <property type="entry name" value="Uridine Diphospho-n-acetylenolpyruvylglucosamine Reductase, domain 2"/>
    <property type="match status" value="1"/>
</dbReference>